<dbReference type="EC" id="2.7.13.3" evidence="2"/>
<feature type="domain" description="PAC" evidence="8">
    <location>
        <begin position="726"/>
        <end position="777"/>
    </location>
</feature>
<evidence type="ECO:0000256" key="3">
    <source>
        <dbReference type="ARBA" id="ARBA00022553"/>
    </source>
</evidence>
<evidence type="ECO:0000313" key="9">
    <source>
        <dbReference type="EMBL" id="GAA4088826.1"/>
    </source>
</evidence>
<dbReference type="CDD" id="cd00082">
    <property type="entry name" value="HisKA"/>
    <property type="match status" value="1"/>
</dbReference>
<dbReference type="SMART" id="SM00086">
    <property type="entry name" value="PAC"/>
    <property type="match status" value="5"/>
</dbReference>
<dbReference type="SMART" id="SM00388">
    <property type="entry name" value="HisKA"/>
    <property type="match status" value="1"/>
</dbReference>
<dbReference type="PANTHER" id="PTHR43304">
    <property type="entry name" value="PHYTOCHROME-LIKE PROTEIN CPH1"/>
    <property type="match status" value="1"/>
</dbReference>
<dbReference type="InterPro" id="IPR013655">
    <property type="entry name" value="PAS_fold_3"/>
</dbReference>
<name>A0ABP7WGU0_9SPHI</name>
<dbReference type="SMART" id="SM00387">
    <property type="entry name" value="HATPase_c"/>
    <property type="match status" value="1"/>
</dbReference>
<dbReference type="Pfam" id="PF08447">
    <property type="entry name" value="PAS_3"/>
    <property type="match status" value="3"/>
</dbReference>
<accession>A0ABP7WGU0</accession>
<feature type="domain" description="Histidine kinase" evidence="6">
    <location>
        <begin position="781"/>
        <end position="997"/>
    </location>
</feature>
<dbReference type="InterPro" id="IPR003661">
    <property type="entry name" value="HisK_dim/P_dom"/>
</dbReference>
<proteinExistence type="predicted"/>
<protein>
    <recommendedName>
        <fullName evidence="2">histidine kinase</fullName>
        <ecNumber evidence="2">2.7.13.3</ecNumber>
    </recommendedName>
</protein>
<reference evidence="10" key="1">
    <citation type="journal article" date="2019" name="Int. J. Syst. Evol. Microbiol.">
        <title>The Global Catalogue of Microorganisms (GCM) 10K type strain sequencing project: providing services to taxonomists for standard genome sequencing and annotation.</title>
        <authorList>
            <consortium name="The Broad Institute Genomics Platform"/>
            <consortium name="The Broad Institute Genome Sequencing Center for Infectious Disease"/>
            <person name="Wu L."/>
            <person name="Ma J."/>
        </authorList>
    </citation>
    <scope>NUCLEOTIDE SEQUENCE [LARGE SCALE GENOMIC DNA]</scope>
    <source>
        <strain evidence="10">JCM 17085</strain>
    </source>
</reference>
<dbReference type="InterPro" id="IPR036890">
    <property type="entry name" value="HATPase_C_sf"/>
</dbReference>
<feature type="domain" description="PAS" evidence="7">
    <location>
        <begin position="392"/>
        <end position="462"/>
    </location>
</feature>
<dbReference type="PROSITE" id="PS50113">
    <property type="entry name" value="PAC"/>
    <property type="match status" value="3"/>
</dbReference>
<sequence length="999" mass="113394">MNIPSDLLLTQNENIYQTLIEESLTAIGLYVGPELTIQIANKAMIDIYGKGDDVFNKPYFDVLPELRYQNIHQILNNVCETGVAYEAKEGRLGLVKDGELQIRFFNFSFKPLKNKTGDVWAVLNTAAEVTELVKTRQKLAESEARTQFALDAADLGTWNLDPIHQTVIWDERCQEFFGFKKGDRVTFEDLLSYIHPDDIELVRTKVAESINPEQRRPYDIKYRTIGSDNKGIRWIRALGNASFNHDNVCILFGGTVQDITREVVDNEEQQKLITLIDNTAETIGITTMSAQVTYLNKAGYKMLGIDNYGDAFRPAADYFMPPENELNTDDITTSILETGKWQGERLYRHFKTSEAIPVYLNAFRVEDPATGKPIAMASVARDLRPEKEARLEQDKLLLLIENSSDCIMLADTDNNISYLNAAGRAMLGFSKNEKIFSKNTDFLMPGEWDRVGGKLLKTVETKGRWTGELNYRHFKNGEAIPVYFTTMTVTDPTTGTSLGRAAVCRDMRKEIAAQQALTESERFLQNITAAAPISLWMSDDMGNVTYANHTWAEWTGMSNEDTLGAGWLNALVEEDRKYASDKFLADAAARRSYEVNFRILNKNGDVRWCIATGNPQYDADGTFTGYIGACTDITEKTLVEHQLKLKNNELNDQIKQFEFVTAFMPVQLWTSNTDGDLDYVNQRTLDYFGTGLEKITGPEWILHLHPDDREECIDTWLRSLRTGDVYQFEFRLRSKSGEYRWHLARALPFYNDGKIVKWFGTNTDIDEQKQLQRQKDDFLGIASHELKTPVTSIKAYAQVLGAMLVKEREDKKAGIVERMDAQINRLTNLIGDLLDVTKINSGKIQFNRTWFDFNQAVAETVTDLQHTTQKHTLVTEFSKTGKVFSDKDRISQVITNLITNAVKYSPHADKIIIQTKKDNDEISICVRDFGIGIPPDKTEKVFEQFYRVSGSKQHTFPGLGLGLYISSEIIKREGGKIWVNSVVGKGSDFYFSLPSQQTT</sequence>
<feature type="domain" description="PAC" evidence="8">
    <location>
        <begin position="86"/>
        <end position="141"/>
    </location>
</feature>
<dbReference type="InterPro" id="IPR001610">
    <property type="entry name" value="PAC"/>
</dbReference>
<dbReference type="Gene3D" id="3.30.565.10">
    <property type="entry name" value="Histidine kinase-like ATPase, C-terminal domain"/>
    <property type="match status" value="1"/>
</dbReference>
<evidence type="ECO:0000256" key="5">
    <source>
        <dbReference type="ARBA" id="ARBA00022777"/>
    </source>
</evidence>
<dbReference type="Pfam" id="PF02518">
    <property type="entry name" value="HATPase_c"/>
    <property type="match status" value="1"/>
</dbReference>
<dbReference type="Gene3D" id="3.30.450.20">
    <property type="entry name" value="PAS domain"/>
    <property type="match status" value="6"/>
</dbReference>
<dbReference type="InterPro" id="IPR003594">
    <property type="entry name" value="HATPase_dom"/>
</dbReference>
<dbReference type="CDD" id="cd00075">
    <property type="entry name" value="HATPase"/>
    <property type="match status" value="1"/>
</dbReference>
<dbReference type="CDD" id="cd00130">
    <property type="entry name" value="PAS"/>
    <property type="match status" value="3"/>
</dbReference>
<dbReference type="RefSeq" id="WP_345101121.1">
    <property type="nucleotide sequence ID" value="NZ_BAABCV010000002.1"/>
</dbReference>
<dbReference type="InterPro" id="IPR036097">
    <property type="entry name" value="HisK_dim/P_sf"/>
</dbReference>
<dbReference type="InterPro" id="IPR005467">
    <property type="entry name" value="His_kinase_dom"/>
</dbReference>
<dbReference type="SUPFAM" id="SSF47384">
    <property type="entry name" value="Homodimeric domain of signal transducing histidine kinase"/>
    <property type="match status" value="1"/>
</dbReference>
<feature type="domain" description="PAS" evidence="7">
    <location>
        <begin position="668"/>
        <end position="723"/>
    </location>
</feature>
<dbReference type="PRINTS" id="PR00344">
    <property type="entry name" value="BCTRLSENSOR"/>
</dbReference>
<dbReference type="Pfam" id="PF08448">
    <property type="entry name" value="PAS_4"/>
    <property type="match status" value="1"/>
</dbReference>
<evidence type="ECO:0000256" key="1">
    <source>
        <dbReference type="ARBA" id="ARBA00000085"/>
    </source>
</evidence>
<dbReference type="InterPro" id="IPR052162">
    <property type="entry name" value="Sensor_kinase/Photoreceptor"/>
</dbReference>
<dbReference type="PROSITE" id="PS50112">
    <property type="entry name" value="PAS"/>
    <property type="match status" value="4"/>
</dbReference>
<dbReference type="Gene3D" id="1.10.287.130">
    <property type="match status" value="1"/>
</dbReference>
<feature type="domain" description="PAS" evidence="7">
    <location>
        <begin position="142"/>
        <end position="213"/>
    </location>
</feature>
<dbReference type="EMBL" id="BAABCV010000002">
    <property type="protein sequence ID" value="GAA4088826.1"/>
    <property type="molecule type" value="Genomic_DNA"/>
</dbReference>
<evidence type="ECO:0000256" key="2">
    <source>
        <dbReference type="ARBA" id="ARBA00012438"/>
    </source>
</evidence>
<dbReference type="InterPro" id="IPR004358">
    <property type="entry name" value="Sig_transdc_His_kin-like_C"/>
</dbReference>
<feature type="domain" description="PAS" evidence="7">
    <location>
        <begin position="520"/>
        <end position="591"/>
    </location>
</feature>
<evidence type="ECO:0000259" key="6">
    <source>
        <dbReference type="PROSITE" id="PS50109"/>
    </source>
</evidence>
<evidence type="ECO:0000259" key="8">
    <source>
        <dbReference type="PROSITE" id="PS50113"/>
    </source>
</evidence>
<dbReference type="Pfam" id="PF13426">
    <property type="entry name" value="PAS_9"/>
    <property type="match status" value="1"/>
</dbReference>
<keyword evidence="10" id="KW-1185">Reference proteome</keyword>
<dbReference type="InterPro" id="IPR000700">
    <property type="entry name" value="PAS-assoc_C"/>
</dbReference>
<keyword evidence="4" id="KW-0808">Transferase</keyword>
<feature type="domain" description="PAC" evidence="8">
    <location>
        <begin position="593"/>
        <end position="645"/>
    </location>
</feature>
<dbReference type="NCBIfam" id="TIGR00229">
    <property type="entry name" value="sensory_box"/>
    <property type="match status" value="3"/>
</dbReference>
<comment type="catalytic activity">
    <reaction evidence="1">
        <text>ATP + protein L-histidine = ADP + protein N-phospho-L-histidine.</text>
        <dbReference type="EC" id="2.7.13.3"/>
    </reaction>
</comment>
<dbReference type="SUPFAM" id="SSF55785">
    <property type="entry name" value="PYP-like sensor domain (PAS domain)"/>
    <property type="match status" value="6"/>
</dbReference>
<evidence type="ECO:0000259" key="7">
    <source>
        <dbReference type="PROSITE" id="PS50112"/>
    </source>
</evidence>
<dbReference type="Pfam" id="PF00512">
    <property type="entry name" value="HisKA"/>
    <property type="match status" value="1"/>
</dbReference>
<evidence type="ECO:0000313" key="10">
    <source>
        <dbReference type="Proteomes" id="UP001500841"/>
    </source>
</evidence>
<dbReference type="InterPro" id="IPR035965">
    <property type="entry name" value="PAS-like_dom_sf"/>
</dbReference>
<evidence type="ECO:0000256" key="4">
    <source>
        <dbReference type="ARBA" id="ARBA00022679"/>
    </source>
</evidence>
<dbReference type="Proteomes" id="UP001500841">
    <property type="component" value="Unassembled WGS sequence"/>
</dbReference>
<dbReference type="SUPFAM" id="SSF55874">
    <property type="entry name" value="ATPase domain of HSP90 chaperone/DNA topoisomerase II/histidine kinase"/>
    <property type="match status" value="1"/>
</dbReference>
<dbReference type="Gene3D" id="2.10.70.100">
    <property type="match status" value="1"/>
</dbReference>
<dbReference type="InterPro" id="IPR013656">
    <property type="entry name" value="PAS_4"/>
</dbReference>
<dbReference type="PANTHER" id="PTHR43304:SF1">
    <property type="entry name" value="PAC DOMAIN-CONTAINING PROTEIN"/>
    <property type="match status" value="1"/>
</dbReference>
<organism evidence="9 10">
    <name type="scientific">Mucilaginibacter panaciglaebae</name>
    <dbReference type="NCBI Taxonomy" id="502331"/>
    <lineage>
        <taxon>Bacteria</taxon>
        <taxon>Pseudomonadati</taxon>
        <taxon>Bacteroidota</taxon>
        <taxon>Sphingobacteriia</taxon>
        <taxon>Sphingobacteriales</taxon>
        <taxon>Sphingobacteriaceae</taxon>
        <taxon>Mucilaginibacter</taxon>
    </lineage>
</organism>
<dbReference type="SMART" id="SM00091">
    <property type="entry name" value="PAS"/>
    <property type="match status" value="6"/>
</dbReference>
<gene>
    <name evidence="9" type="ORF">GCM10022392_07580</name>
</gene>
<keyword evidence="3" id="KW-0597">Phosphoprotein</keyword>
<dbReference type="PROSITE" id="PS50109">
    <property type="entry name" value="HIS_KIN"/>
    <property type="match status" value="1"/>
</dbReference>
<comment type="caution">
    <text evidence="9">The sequence shown here is derived from an EMBL/GenBank/DDBJ whole genome shotgun (WGS) entry which is preliminary data.</text>
</comment>
<keyword evidence="5" id="KW-0418">Kinase</keyword>
<dbReference type="InterPro" id="IPR000014">
    <property type="entry name" value="PAS"/>
</dbReference>